<gene>
    <name evidence="2" type="ORF">V4F39_23820</name>
</gene>
<dbReference type="AlphaFoldDB" id="A0AAW9QAF0"/>
<proteinExistence type="predicted"/>
<evidence type="ECO:0000256" key="1">
    <source>
        <dbReference type="SAM" id="Phobius"/>
    </source>
</evidence>
<comment type="caution">
    <text evidence="2">The sequence shown here is derived from an EMBL/GenBank/DDBJ whole genome shotgun (WGS) entry which is preliminary data.</text>
</comment>
<keyword evidence="1" id="KW-0472">Membrane</keyword>
<dbReference type="RefSeq" id="WP_332292597.1">
    <property type="nucleotide sequence ID" value="NZ_JAZIBG010000051.1"/>
</dbReference>
<keyword evidence="1" id="KW-1133">Transmembrane helix</keyword>
<evidence type="ECO:0000313" key="2">
    <source>
        <dbReference type="EMBL" id="MEF7616963.1"/>
    </source>
</evidence>
<accession>A0AAW9QAF0</accession>
<evidence type="ECO:0000313" key="3">
    <source>
        <dbReference type="Proteomes" id="UP001336250"/>
    </source>
</evidence>
<reference evidence="2 3" key="1">
    <citation type="submission" date="2024-02" db="EMBL/GenBank/DDBJ databases">
        <title>Genome sequence of Aquincola sp. MAHUQ-54.</title>
        <authorList>
            <person name="Huq M.A."/>
        </authorList>
    </citation>
    <scope>NUCLEOTIDE SEQUENCE [LARGE SCALE GENOMIC DNA]</scope>
    <source>
        <strain evidence="2 3">MAHUQ-54</strain>
    </source>
</reference>
<dbReference type="Proteomes" id="UP001336250">
    <property type="component" value="Unassembled WGS sequence"/>
</dbReference>
<keyword evidence="3" id="KW-1185">Reference proteome</keyword>
<evidence type="ECO:0008006" key="4">
    <source>
        <dbReference type="Google" id="ProtNLM"/>
    </source>
</evidence>
<protein>
    <recommendedName>
        <fullName evidence="4">TIGR02588 family protein</fullName>
    </recommendedName>
</protein>
<feature type="transmembrane region" description="Helical" evidence="1">
    <location>
        <begin position="16"/>
        <end position="40"/>
    </location>
</feature>
<keyword evidence="1" id="KW-0812">Transmembrane</keyword>
<sequence length="145" mass="16231">MGDDLLDKRRRVPAQWATLIGLIIAAASLVLTTLFAWLALRETRLTRQEQSQYFAAEKPPRITLKSVEYDGRTMKLILQNQGESAAFGVHMTLFIHGKLDPRRGPDATALAGVKIIDNVPQGQRMVHSSAPDFQEAPSFEMMEPR</sequence>
<name>A0AAW9QAF0_9BURK</name>
<dbReference type="EMBL" id="JAZIBG010000051">
    <property type="protein sequence ID" value="MEF7616963.1"/>
    <property type="molecule type" value="Genomic_DNA"/>
</dbReference>
<organism evidence="2 3">
    <name type="scientific">Aquincola agrisoli</name>
    <dbReference type="NCBI Taxonomy" id="3119538"/>
    <lineage>
        <taxon>Bacteria</taxon>
        <taxon>Pseudomonadati</taxon>
        <taxon>Pseudomonadota</taxon>
        <taxon>Betaproteobacteria</taxon>
        <taxon>Burkholderiales</taxon>
        <taxon>Sphaerotilaceae</taxon>
        <taxon>Aquincola</taxon>
    </lineage>
</organism>